<feature type="transmembrane region" description="Helical" evidence="1">
    <location>
        <begin position="96"/>
        <end position="114"/>
    </location>
</feature>
<feature type="transmembrane region" description="Helical" evidence="1">
    <location>
        <begin position="53"/>
        <end position="76"/>
    </location>
</feature>
<comment type="caution">
    <text evidence="2">The sequence shown here is derived from an EMBL/GenBank/DDBJ whole genome shotgun (WGS) entry which is preliminary data.</text>
</comment>
<feature type="transmembrane region" description="Helical" evidence="1">
    <location>
        <begin position="28"/>
        <end position="46"/>
    </location>
</feature>
<keyword evidence="1" id="KW-0472">Membrane</keyword>
<evidence type="ECO:0000313" key="3">
    <source>
        <dbReference type="Proteomes" id="UP000245410"/>
    </source>
</evidence>
<accession>A0A317D480</accession>
<sequence>MKVLAWICFALAVIGGAGLVGVGLGSTVMVIAIIAALAIIGIDIAKDRVPNQYAVIGAFVLPSLIVSIDGTIPRWISDRLAQLWGWAENHLGDWVGTSTVGLALAAVVISFLVSSRTMNQSRGW</sequence>
<proteinExistence type="predicted"/>
<dbReference type="AlphaFoldDB" id="A0A317D480"/>
<keyword evidence="3" id="KW-1185">Reference proteome</keyword>
<evidence type="ECO:0000313" key="2">
    <source>
        <dbReference type="EMBL" id="PWR08556.1"/>
    </source>
</evidence>
<keyword evidence="1" id="KW-1133">Transmembrane helix</keyword>
<dbReference type="Proteomes" id="UP000245410">
    <property type="component" value="Unassembled WGS sequence"/>
</dbReference>
<evidence type="ECO:0000256" key="1">
    <source>
        <dbReference type="SAM" id="Phobius"/>
    </source>
</evidence>
<gene>
    <name evidence="2" type="ORF">DKT68_15175</name>
</gene>
<organism evidence="2 3">
    <name type="scientific">Micromonospora acroterricola</name>
    <dbReference type="NCBI Taxonomy" id="2202421"/>
    <lineage>
        <taxon>Bacteria</taxon>
        <taxon>Bacillati</taxon>
        <taxon>Actinomycetota</taxon>
        <taxon>Actinomycetes</taxon>
        <taxon>Micromonosporales</taxon>
        <taxon>Micromonosporaceae</taxon>
        <taxon>Micromonospora</taxon>
    </lineage>
</organism>
<name>A0A317D480_9ACTN</name>
<dbReference type="RefSeq" id="WP_109818055.1">
    <property type="nucleotide sequence ID" value="NZ_QGKR01000196.1"/>
</dbReference>
<reference evidence="2 3" key="1">
    <citation type="submission" date="2018-05" db="EMBL/GenBank/DDBJ databases">
        <title>Micromonospora atacamensis sp. nov., a novel actinobacteria isolated from high altitude Atacama Desert soil.</title>
        <authorList>
            <person name="Carro L."/>
            <person name="Golinska P."/>
            <person name="Klenk H.-P."/>
            <person name="Goodfellow M."/>
        </authorList>
    </citation>
    <scope>NUCLEOTIDE SEQUENCE [LARGE SCALE GENOMIC DNA]</scope>
    <source>
        <strain evidence="2 3">5R2A7</strain>
    </source>
</reference>
<dbReference type="EMBL" id="QGKR01000196">
    <property type="protein sequence ID" value="PWR08556.1"/>
    <property type="molecule type" value="Genomic_DNA"/>
</dbReference>
<protein>
    <submittedName>
        <fullName evidence="2">Uncharacterized protein</fullName>
    </submittedName>
</protein>
<keyword evidence="1" id="KW-0812">Transmembrane</keyword>